<dbReference type="PANTHER" id="PTHR43124">
    <property type="entry name" value="PURINE EFFLUX PUMP PBUE"/>
    <property type="match status" value="1"/>
</dbReference>
<evidence type="ECO:0000313" key="9">
    <source>
        <dbReference type="Proteomes" id="UP000229897"/>
    </source>
</evidence>
<feature type="transmembrane region" description="Helical" evidence="6">
    <location>
        <begin position="312"/>
        <end position="335"/>
    </location>
</feature>
<feature type="transmembrane region" description="Helical" evidence="6">
    <location>
        <begin position="64"/>
        <end position="81"/>
    </location>
</feature>
<gene>
    <name evidence="8" type="ORF">CR152_21770</name>
</gene>
<dbReference type="InterPro" id="IPR011701">
    <property type="entry name" value="MFS"/>
</dbReference>
<feature type="transmembrane region" description="Helical" evidence="6">
    <location>
        <begin position="373"/>
        <end position="394"/>
    </location>
</feature>
<dbReference type="CDD" id="cd17324">
    <property type="entry name" value="MFS_NepI_like"/>
    <property type="match status" value="1"/>
</dbReference>
<feature type="transmembrane region" description="Helical" evidence="6">
    <location>
        <begin position="220"/>
        <end position="241"/>
    </location>
</feature>
<keyword evidence="2" id="KW-1003">Cell membrane</keyword>
<dbReference type="GO" id="GO:0005886">
    <property type="term" value="C:plasma membrane"/>
    <property type="evidence" value="ECO:0007669"/>
    <property type="project" value="UniProtKB-SubCell"/>
</dbReference>
<dbReference type="RefSeq" id="WP_099878475.1">
    <property type="nucleotide sequence ID" value="NZ_CP024608.1"/>
</dbReference>
<sequence>MTSSSPQSNAPPGQSGWRMWLAIVILGIGAFTIVTTELAPIGLLSAIAHDIGRSESAVGLTVTLYAWIGAFSALLAAVALGRAPRKPLLIGLMLCLALSNGAAMLAGSFGLLLAARACGAVAHGLFWAVIAASAAQIAPPRHVGLATSIVFGGVSAASVLGVPLATLIGQESNWRIAFGAVGALSVLTAFGMLAVLPRLEQSQARDARAALGAVLRRADLWAIYLATAFAVTGHFAAFTFIEPFLREAPGMQATMVIALLFGFGAAGLAANFLTGIFIDRYLRPFLMLALALMTLSLMVLGMWGTLIGAAGIGAMLVLWGAAISAIFVGFQTWILRTAGAAAMPASAVYVAIFNAAIGSGAMLGAWVLSLSGFAAVMIVGGLGGAVSILLVAAIGRPASAPQAALQP</sequence>
<keyword evidence="4 6" id="KW-1133">Transmembrane helix</keyword>
<dbReference type="GO" id="GO:0022857">
    <property type="term" value="F:transmembrane transporter activity"/>
    <property type="evidence" value="ECO:0007669"/>
    <property type="project" value="InterPro"/>
</dbReference>
<evidence type="ECO:0000313" key="8">
    <source>
        <dbReference type="EMBL" id="ATQ76857.1"/>
    </source>
</evidence>
<feature type="transmembrane region" description="Helical" evidence="6">
    <location>
        <begin position="347"/>
        <end position="367"/>
    </location>
</feature>
<feature type="transmembrane region" description="Helical" evidence="6">
    <location>
        <begin position="145"/>
        <end position="168"/>
    </location>
</feature>
<keyword evidence="5 6" id="KW-0472">Membrane</keyword>
<feature type="transmembrane region" description="Helical" evidence="6">
    <location>
        <begin position="174"/>
        <end position="199"/>
    </location>
</feature>
<feature type="transmembrane region" description="Helical" evidence="6">
    <location>
        <begin position="285"/>
        <end position="306"/>
    </location>
</feature>
<dbReference type="SUPFAM" id="SSF103473">
    <property type="entry name" value="MFS general substrate transporter"/>
    <property type="match status" value="1"/>
</dbReference>
<dbReference type="InterPro" id="IPR020846">
    <property type="entry name" value="MFS_dom"/>
</dbReference>
<accession>A0A2D2DPE6</accession>
<feature type="domain" description="Major facilitator superfamily (MFS) profile" evidence="7">
    <location>
        <begin position="22"/>
        <end position="399"/>
    </location>
</feature>
<dbReference type="Gene3D" id="1.20.1250.20">
    <property type="entry name" value="MFS general substrate transporter like domains"/>
    <property type="match status" value="1"/>
</dbReference>
<dbReference type="Proteomes" id="UP000229897">
    <property type="component" value="Chromosome"/>
</dbReference>
<dbReference type="PROSITE" id="PS50850">
    <property type="entry name" value="MFS"/>
    <property type="match status" value="1"/>
</dbReference>
<reference evidence="8" key="1">
    <citation type="submission" date="2017-10" db="EMBL/GenBank/DDBJ databases">
        <title>Massilia psychrophilum sp. nov., a novel purple-pigmented bacterium isolated from Tianshan glacier, Xinjiang Municipality, China.</title>
        <authorList>
            <person name="Wang H."/>
        </authorList>
    </citation>
    <scope>NUCLEOTIDE SEQUENCE [LARGE SCALE GENOMIC DNA]</scope>
    <source>
        <strain evidence="8">B2</strain>
    </source>
</reference>
<dbReference type="EMBL" id="CP024608">
    <property type="protein sequence ID" value="ATQ76857.1"/>
    <property type="molecule type" value="Genomic_DNA"/>
</dbReference>
<feature type="transmembrane region" description="Helical" evidence="6">
    <location>
        <begin position="88"/>
        <end position="114"/>
    </location>
</feature>
<feature type="transmembrane region" description="Helical" evidence="6">
    <location>
        <begin position="20"/>
        <end position="44"/>
    </location>
</feature>
<evidence type="ECO:0000256" key="5">
    <source>
        <dbReference type="ARBA" id="ARBA00023136"/>
    </source>
</evidence>
<dbReference type="InterPro" id="IPR036259">
    <property type="entry name" value="MFS_trans_sf"/>
</dbReference>
<evidence type="ECO:0000256" key="2">
    <source>
        <dbReference type="ARBA" id="ARBA00022475"/>
    </source>
</evidence>
<proteinExistence type="predicted"/>
<evidence type="ECO:0000259" key="7">
    <source>
        <dbReference type="PROSITE" id="PS50850"/>
    </source>
</evidence>
<protein>
    <submittedName>
        <fullName evidence="8">MFS transporter</fullName>
    </submittedName>
</protein>
<feature type="transmembrane region" description="Helical" evidence="6">
    <location>
        <begin position="253"/>
        <end position="273"/>
    </location>
</feature>
<dbReference type="PANTHER" id="PTHR43124:SF3">
    <property type="entry name" value="CHLORAMPHENICOL EFFLUX PUMP RV0191"/>
    <property type="match status" value="1"/>
</dbReference>
<evidence type="ECO:0000256" key="3">
    <source>
        <dbReference type="ARBA" id="ARBA00022692"/>
    </source>
</evidence>
<comment type="subcellular location">
    <subcellularLocation>
        <location evidence="1">Cell membrane</location>
        <topology evidence="1">Multi-pass membrane protein</topology>
    </subcellularLocation>
</comment>
<name>A0A2D2DPE6_9BURK</name>
<dbReference type="KEGG" id="mass:CR152_21770"/>
<evidence type="ECO:0000256" key="1">
    <source>
        <dbReference type="ARBA" id="ARBA00004651"/>
    </source>
</evidence>
<keyword evidence="3 6" id="KW-0812">Transmembrane</keyword>
<evidence type="ECO:0000256" key="4">
    <source>
        <dbReference type="ARBA" id="ARBA00022989"/>
    </source>
</evidence>
<dbReference type="OrthoDB" id="9812189at2"/>
<dbReference type="InterPro" id="IPR050189">
    <property type="entry name" value="MFS_Efflux_Transporters"/>
</dbReference>
<dbReference type="AlphaFoldDB" id="A0A2D2DPE6"/>
<evidence type="ECO:0000256" key="6">
    <source>
        <dbReference type="SAM" id="Phobius"/>
    </source>
</evidence>
<feature type="transmembrane region" description="Helical" evidence="6">
    <location>
        <begin position="120"/>
        <end position="138"/>
    </location>
</feature>
<dbReference type="Pfam" id="PF07690">
    <property type="entry name" value="MFS_1"/>
    <property type="match status" value="1"/>
</dbReference>
<organism evidence="8 9">
    <name type="scientific">Massilia violaceinigra</name>
    <dbReference type="NCBI Taxonomy" id="2045208"/>
    <lineage>
        <taxon>Bacteria</taxon>
        <taxon>Pseudomonadati</taxon>
        <taxon>Pseudomonadota</taxon>
        <taxon>Betaproteobacteria</taxon>
        <taxon>Burkholderiales</taxon>
        <taxon>Oxalobacteraceae</taxon>
        <taxon>Telluria group</taxon>
        <taxon>Massilia</taxon>
    </lineage>
</organism>
<keyword evidence="9" id="KW-1185">Reference proteome</keyword>